<sequence>MVTPSKSTRTRARQVWSSTLACSTSFALAFSLSSPVGPAVAAPAAQSTASALVAKLSASQAEIAELDLKIGQLREAANRAFVDLHDAQSRSEQARRGAEEAKRRLEESQAAVEKARAELSAVTRSQYRNSAGGSPIQALGGEQSQKDVLDRSLFLRQRSEEKQQKLAEVEQARLEAANDESLQRQASEVAQQAADEAAAAESATRDELASLSSQLDDVIEQREAASAELNSIESDVAQERGISNSPAPQSAEVQETPAETYEVSPELLDAVEERMNEIAPGAEVPNEQALVQAVNTAQRTGGYVEVSNQADTPRLEYSEGSDVTDLLTQAATIVASEALVGSSQPDHSETANPYGGSSTSDVIAAFAQGLNSVLAADSSAGQPDSATSDLSQVVPAVGTFESITNEVRSALAPSANSSSVETVIARAEAMIGTPYVWGGGDANGPTVGVNGGSMSGFDCSGLVLYAFAGVGISLPHYTGYQYQRGTPVAPSEAQRGDLLFWGPGGSQHVAIYLGDGMMIEAPQAGQNVQIAPVRWSGMSANAVRLL</sequence>
<keyword evidence="5" id="KW-0175">Coiled coil</keyword>
<organism evidence="9 10">
    <name type="scientific">Corynebacterium lipophilum</name>
    <dbReference type="NCBI Taxonomy" id="2804918"/>
    <lineage>
        <taxon>Bacteria</taxon>
        <taxon>Bacillati</taxon>
        <taxon>Actinomycetota</taxon>
        <taxon>Actinomycetes</taxon>
        <taxon>Mycobacteriales</taxon>
        <taxon>Corynebacteriaceae</taxon>
        <taxon>Corynebacterium</taxon>
    </lineage>
</organism>
<protein>
    <submittedName>
        <fullName evidence="9">C40 family peptidase</fullName>
    </submittedName>
</protein>
<dbReference type="SUPFAM" id="SSF54001">
    <property type="entry name" value="Cysteine proteinases"/>
    <property type="match status" value="1"/>
</dbReference>
<dbReference type="PANTHER" id="PTHR47359">
    <property type="entry name" value="PEPTIDOGLYCAN DL-ENDOPEPTIDASE CWLO"/>
    <property type="match status" value="1"/>
</dbReference>
<keyword evidence="10" id="KW-1185">Reference proteome</keyword>
<accession>A0AAW5HQE7</accession>
<dbReference type="GO" id="GO:0008234">
    <property type="term" value="F:cysteine-type peptidase activity"/>
    <property type="evidence" value="ECO:0007669"/>
    <property type="project" value="UniProtKB-KW"/>
</dbReference>
<feature type="coiled-coil region" evidence="5">
    <location>
        <begin position="56"/>
        <end position="125"/>
    </location>
</feature>
<comment type="caution">
    <text evidence="9">The sequence shown here is derived from an EMBL/GenBank/DDBJ whole genome shotgun (WGS) entry which is preliminary data.</text>
</comment>
<evidence type="ECO:0000256" key="1">
    <source>
        <dbReference type="ARBA" id="ARBA00007074"/>
    </source>
</evidence>
<dbReference type="InterPro" id="IPR038765">
    <property type="entry name" value="Papain-like_cys_pep_sf"/>
</dbReference>
<feature type="domain" description="NlpC/P60" evidence="8">
    <location>
        <begin position="417"/>
        <end position="546"/>
    </location>
</feature>
<evidence type="ECO:0000313" key="10">
    <source>
        <dbReference type="Proteomes" id="UP001205920"/>
    </source>
</evidence>
<evidence type="ECO:0000256" key="3">
    <source>
        <dbReference type="ARBA" id="ARBA00022801"/>
    </source>
</evidence>
<evidence type="ECO:0000256" key="4">
    <source>
        <dbReference type="ARBA" id="ARBA00022807"/>
    </source>
</evidence>
<dbReference type="InterPro" id="IPR000064">
    <property type="entry name" value="NLP_P60_dom"/>
</dbReference>
<feature type="compositionally biased region" description="Polar residues" evidence="6">
    <location>
        <begin position="241"/>
        <end position="253"/>
    </location>
</feature>
<comment type="similarity">
    <text evidence="1">Belongs to the peptidase C40 family.</text>
</comment>
<evidence type="ECO:0000313" key="9">
    <source>
        <dbReference type="EMBL" id="MCO6393694.1"/>
    </source>
</evidence>
<name>A0AAW5HQE7_9CORY</name>
<dbReference type="InterPro" id="IPR051794">
    <property type="entry name" value="PG_Endopeptidase_C40"/>
</dbReference>
<proteinExistence type="inferred from homology"/>
<dbReference type="EMBL" id="JAEUWV010000001">
    <property type="protein sequence ID" value="MCO6393694.1"/>
    <property type="molecule type" value="Genomic_DNA"/>
</dbReference>
<feature type="region of interest" description="Disordered" evidence="6">
    <location>
        <begin position="178"/>
        <end position="209"/>
    </location>
</feature>
<feature type="compositionally biased region" description="Low complexity" evidence="6">
    <location>
        <begin position="185"/>
        <end position="202"/>
    </location>
</feature>
<evidence type="ECO:0000256" key="7">
    <source>
        <dbReference type="SAM" id="SignalP"/>
    </source>
</evidence>
<feature type="chain" id="PRO_5043509833" evidence="7">
    <location>
        <begin position="30"/>
        <end position="546"/>
    </location>
</feature>
<reference evidence="9 10" key="1">
    <citation type="submission" date="2021-01" db="EMBL/GenBank/DDBJ databases">
        <title>Identification and Characterization of Corynebacterium sp.</title>
        <authorList>
            <person name="Luo Q."/>
            <person name="Qu P."/>
            <person name="Chen Q."/>
        </authorList>
    </citation>
    <scope>NUCLEOTIDE SEQUENCE [LARGE SCALE GENOMIC DNA]</scope>
    <source>
        <strain evidence="9 10">MC-18</strain>
    </source>
</reference>
<feature type="signal peptide" evidence="7">
    <location>
        <begin position="1"/>
        <end position="29"/>
    </location>
</feature>
<feature type="region of interest" description="Disordered" evidence="6">
    <location>
        <begin position="236"/>
        <end position="261"/>
    </location>
</feature>
<keyword evidence="4" id="KW-0788">Thiol protease</keyword>
<evidence type="ECO:0000256" key="2">
    <source>
        <dbReference type="ARBA" id="ARBA00022670"/>
    </source>
</evidence>
<evidence type="ECO:0000256" key="6">
    <source>
        <dbReference type="SAM" id="MobiDB-lite"/>
    </source>
</evidence>
<dbReference type="PROSITE" id="PS51935">
    <property type="entry name" value="NLPC_P60"/>
    <property type="match status" value="1"/>
</dbReference>
<dbReference type="AlphaFoldDB" id="A0AAW5HQE7"/>
<evidence type="ECO:0000256" key="5">
    <source>
        <dbReference type="SAM" id="Coils"/>
    </source>
</evidence>
<dbReference type="PANTHER" id="PTHR47359:SF3">
    <property type="entry name" value="NLP_P60 DOMAIN-CONTAINING PROTEIN-RELATED"/>
    <property type="match status" value="1"/>
</dbReference>
<dbReference type="GO" id="GO:0006508">
    <property type="term" value="P:proteolysis"/>
    <property type="evidence" value="ECO:0007669"/>
    <property type="project" value="UniProtKB-KW"/>
</dbReference>
<keyword evidence="2" id="KW-0645">Protease</keyword>
<gene>
    <name evidence="9" type="ORF">JMN37_01660</name>
</gene>
<evidence type="ECO:0000259" key="8">
    <source>
        <dbReference type="PROSITE" id="PS51935"/>
    </source>
</evidence>
<dbReference type="Gene3D" id="3.90.1720.10">
    <property type="entry name" value="endopeptidase domain like (from Nostoc punctiforme)"/>
    <property type="match status" value="1"/>
</dbReference>
<dbReference type="Proteomes" id="UP001205920">
    <property type="component" value="Unassembled WGS sequence"/>
</dbReference>
<keyword evidence="7" id="KW-0732">Signal</keyword>
<keyword evidence="3" id="KW-0378">Hydrolase</keyword>
<dbReference type="Pfam" id="PF00877">
    <property type="entry name" value="NLPC_P60"/>
    <property type="match status" value="1"/>
</dbReference>